<dbReference type="Proteomes" id="UP000526408">
    <property type="component" value="Unassembled WGS sequence"/>
</dbReference>
<proteinExistence type="predicted"/>
<gene>
    <name evidence="2" type="ORF">HCU73_16950</name>
</gene>
<dbReference type="RefSeq" id="WP_168624676.1">
    <property type="nucleotide sequence ID" value="NZ_JAAZQQ010000007.1"/>
</dbReference>
<protein>
    <recommendedName>
        <fullName evidence="4">Peptidase S1</fullName>
    </recommendedName>
</protein>
<evidence type="ECO:0008006" key="4">
    <source>
        <dbReference type="Google" id="ProtNLM"/>
    </source>
</evidence>
<keyword evidence="3" id="KW-1185">Reference proteome</keyword>
<comment type="caution">
    <text evidence="2">The sequence shown here is derived from an EMBL/GenBank/DDBJ whole genome shotgun (WGS) entry which is preliminary data.</text>
</comment>
<organism evidence="2 3">
    <name type="scientific">Roseicyclus persicicus</name>
    <dbReference type="NCBI Taxonomy" id="2650661"/>
    <lineage>
        <taxon>Bacteria</taxon>
        <taxon>Pseudomonadati</taxon>
        <taxon>Pseudomonadota</taxon>
        <taxon>Alphaproteobacteria</taxon>
        <taxon>Rhodobacterales</taxon>
        <taxon>Roseobacteraceae</taxon>
        <taxon>Roseicyclus</taxon>
    </lineage>
</organism>
<sequence length="156" mass="16932">MMRRVIPCLLALAWPLAGGIGPALACPDPRAVPARWEAATGRDLWSPAVFPVEAGGDTLLSRCGVGGRGHVRSPPDFLFDLSRMGRYDRLHVRSNADCDTVLLLRDPAGRWHFDDDSGTGRTASLSLADPADGAYAIWVGTYRGRPCRARLTLETF</sequence>
<reference evidence="2 3" key="1">
    <citation type="submission" date="2020-04" db="EMBL/GenBank/DDBJ databases">
        <authorList>
            <person name="Yoon J."/>
        </authorList>
    </citation>
    <scope>NUCLEOTIDE SEQUENCE [LARGE SCALE GENOMIC DNA]</scope>
    <source>
        <strain evidence="2 3">KMU-115</strain>
    </source>
</reference>
<dbReference type="AlphaFoldDB" id="A0A7X6H1F8"/>
<evidence type="ECO:0000313" key="3">
    <source>
        <dbReference type="Proteomes" id="UP000526408"/>
    </source>
</evidence>
<evidence type="ECO:0000313" key="2">
    <source>
        <dbReference type="EMBL" id="NKX46284.1"/>
    </source>
</evidence>
<name>A0A7X6H1F8_9RHOB</name>
<keyword evidence="1" id="KW-0732">Signal</keyword>
<dbReference type="EMBL" id="JAAZQQ010000007">
    <property type="protein sequence ID" value="NKX46284.1"/>
    <property type="molecule type" value="Genomic_DNA"/>
</dbReference>
<accession>A0A7X6H1F8</accession>
<feature type="chain" id="PRO_5030681740" description="Peptidase S1" evidence="1">
    <location>
        <begin position="26"/>
        <end position="156"/>
    </location>
</feature>
<evidence type="ECO:0000256" key="1">
    <source>
        <dbReference type="SAM" id="SignalP"/>
    </source>
</evidence>
<feature type="signal peptide" evidence="1">
    <location>
        <begin position="1"/>
        <end position="25"/>
    </location>
</feature>